<evidence type="ECO:0000256" key="1">
    <source>
        <dbReference type="SAM" id="Phobius"/>
    </source>
</evidence>
<sequence>MAMAVGDNLVDAGKTSPFRRWLTRLYLMGTTSVMIHVHVIFLVDMVKIMHVVCLIRHCFGVRYPSDSLLCQRLELYLGNAEVSTETLNDLFKMLSLLLGRQVLSILLVCNVASFGWLTSGELYITMRSIQGRSD</sequence>
<keyword evidence="1" id="KW-0812">Transmembrane</keyword>
<dbReference type="RefSeq" id="XP_025518266.1">
    <property type="nucleotide sequence ID" value="XM_025654734.1"/>
</dbReference>
<dbReference type="EMBL" id="KZ825057">
    <property type="protein sequence ID" value="RAH60344.1"/>
    <property type="molecule type" value="Genomic_DNA"/>
</dbReference>
<reference evidence="2 3" key="1">
    <citation type="submission" date="2018-02" db="EMBL/GenBank/DDBJ databases">
        <title>The genomes of Aspergillus section Nigri reveals drivers in fungal speciation.</title>
        <authorList>
            <consortium name="DOE Joint Genome Institute"/>
            <person name="Vesth T.C."/>
            <person name="Nybo J."/>
            <person name="Theobald S."/>
            <person name="Brandl J."/>
            <person name="Frisvad J.C."/>
            <person name="Nielsen K.F."/>
            <person name="Lyhne E.K."/>
            <person name="Kogle M.E."/>
            <person name="Kuo A."/>
            <person name="Riley R."/>
            <person name="Clum A."/>
            <person name="Nolan M."/>
            <person name="Lipzen A."/>
            <person name="Salamov A."/>
            <person name="Henrissat B."/>
            <person name="Wiebenga A."/>
            <person name="De vries R.P."/>
            <person name="Grigoriev I.V."/>
            <person name="Mortensen U.H."/>
            <person name="Andersen M.R."/>
            <person name="Baker S.E."/>
        </authorList>
    </citation>
    <scope>NUCLEOTIDE SEQUENCE [LARGE SCALE GENOMIC DNA]</scope>
    <source>
        <strain evidence="2 3">CBS 112811</strain>
    </source>
</reference>
<feature type="transmembrane region" description="Helical" evidence="1">
    <location>
        <begin position="21"/>
        <end position="41"/>
    </location>
</feature>
<feature type="transmembrane region" description="Helical" evidence="1">
    <location>
        <begin position="102"/>
        <end position="124"/>
    </location>
</feature>
<proteinExistence type="predicted"/>
<protein>
    <submittedName>
        <fullName evidence="2">Uncharacterized protein</fullName>
    </submittedName>
</protein>
<evidence type="ECO:0000313" key="3">
    <source>
        <dbReference type="Proteomes" id="UP000249526"/>
    </source>
</evidence>
<keyword evidence="1" id="KW-0472">Membrane</keyword>
<evidence type="ECO:0000313" key="2">
    <source>
        <dbReference type="EMBL" id="RAH60344.1"/>
    </source>
</evidence>
<keyword evidence="1" id="KW-1133">Transmembrane helix</keyword>
<name>A0A8G1R8U1_9EURO</name>
<dbReference type="Proteomes" id="UP000249526">
    <property type="component" value="Unassembled WGS sequence"/>
</dbReference>
<accession>A0A8G1R8U1</accession>
<gene>
    <name evidence="2" type="ORF">BO85DRAFT_224785</name>
</gene>
<organism evidence="2 3">
    <name type="scientific">Aspergillus piperis CBS 112811</name>
    <dbReference type="NCBI Taxonomy" id="1448313"/>
    <lineage>
        <taxon>Eukaryota</taxon>
        <taxon>Fungi</taxon>
        <taxon>Dikarya</taxon>
        <taxon>Ascomycota</taxon>
        <taxon>Pezizomycotina</taxon>
        <taxon>Eurotiomycetes</taxon>
        <taxon>Eurotiomycetidae</taxon>
        <taxon>Eurotiales</taxon>
        <taxon>Aspergillaceae</taxon>
        <taxon>Aspergillus</taxon>
        <taxon>Aspergillus subgen. Circumdati</taxon>
    </lineage>
</organism>
<dbReference type="AlphaFoldDB" id="A0A8G1R8U1"/>
<dbReference type="GeneID" id="37158136"/>
<keyword evidence="3" id="KW-1185">Reference proteome</keyword>